<comment type="subcellular location">
    <subcellularLocation>
        <location evidence="1 3">Cell outer membrane</location>
        <topology evidence="1 3">Lipid-anchor</topology>
    </subcellularLocation>
</comment>
<dbReference type="Gene3D" id="1.20.1600.10">
    <property type="entry name" value="Outer membrane efflux proteins (OEP)"/>
    <property type="match status" value="1"/>
</dbReference>
<dbReference type="Proteomes" id="UP000270487">
    <property type="component" value="Chromosome"/>
</dbReference>
<dbReference type="GO" id="GO:0009279">
    <property type="term" value="C:cell outer membrane"/>
    <property type="evidence" value="ECO:0007669"/>
    <property type="project" value="UniProtKB-SubCell"/>
</dbReference>
<gene>
    <name evidence="5" type="primary">cusC_2</name>
    <name evidence="5" type="ORF">NCTC13193_01629</name>
</gene>
<dbReference type="AlphaFoldDB" id="A0A448SFA5"/>
<keyword evidence="4" id="KW-0175">Coiled coil</keyword>
<evidence type="ECO:0000313" key="5">
    <source>
        <dbReference type="EMBL" id="VEI66403.1"/>
    </source>
</evidence>
<dbReference type="PROSITE" id="PS51257">
    <property type="entry name" value="PROKAR_LIPOPROTEIN"/>
    <property type="match status" value="1"/>
</dbReference>
<dbReference type="EMBL" id="LR134492">
    <property type="protein sequence ID" value="VEI66403.1"/>
    <property type="molecule type" value="Genomic_DNA"/>
</dbReference>
<organism evidence="5 6">
    <name type="scientific">Serratia fonticola</name>
    <dbReference type="NCBI Taxonomy" id="47917"/>
    <lineage>
        <taxon>Bacteria</taxon>
        <taxon>Pseudomonadati</taxon>
        <taxon>Pseudomonadota</taxon>
        <taxon>Gammaproteobacteria</taxon>
        <taxon>Enterobacterales</taxon>
        <taxon>Yersiniaceae</taxon>
        <taxon>Serratia</taxon>
    </lineage>
</organism>
<evidence type="ECO:0000313" key="6">
    <source>
        <dbReference type="Proteomes" id="UP000270487"/>
    </source>
</evidence>
<dbReference type="Gene3D" id="2.20.200.10">
    <property type="entry name" value="Outer membrane efflux proteins (OEP)"/>
    <property type="match status" value="1"/>
</dbReference>
<evidence type="ECO:0000256" key="4">
    <source>
        <dbReference type="SAM" id="Coils"/>
    </source>
</evidence>
<dbReference type="GO" id="GO:0015562">
    <property type="term" value="F:efflux transmembrane transporter activity"/>
    <property type="evidence" value="ECO:0007669"/>
    <property type="project" value="InterPro"/>
</dbReference>
<proteinExistence type="inferred from homology"/>
<dbReference type="PANTHER" id="PTHR30203">
    <property type="entry name" value="OUTER MEMBRANE CATION EFFLUX PROTEIN"/>
    <property type="match status" value="1"/>
</dbReference>
<dbReference type="Pfam" id="PF02321">
    <property type="entry name" value="OEP"/>
    <property type="match status" value="2"/>
</dbReference>
<keyword evidence="3" id="KW-0812">Transmembrane</keyword>
<dbReference type="InterPro" id="IPR003423">
    <property type="entry name" value="OMP_efflux"/>
</dbReference>
<dbReference type="SUPFAM" id="SSF56954">
    <property type="entry name" value="Outer membrane efflux proteins (OEP)"/>
    <property type="match status" value="1"/>
</dbReference>
<dbReference type="InterPro" id="IPR010131">
    <property type="entry name" value="MdtP/NodT-like"/>
</dbReference>
<sequence>MMMGKLSWTLLFPLLLTGCGSLVKSDYQQPMLSVPSEWRQQESGAGYLQHSQRWWDSFDDPQLSTLIGRVLTSNNDLAIAGLQLQQARLAAGLTNTNLTPDVAVSGGASNEKNLRSNTTPTESYRTSLDLSYELDLWGKLARAREQAQWQVEASEQDRQNTALILIGDTARYYWQIASLNQQIAQQQTGLQISKQTLDMVQSRYAAGAAGQLDVLQAQQSVIERENRLRLLQQQREEARNALAILFNRSPTDRQVERASLDTHQDVPIAKMLPVEVIAHRPDVKAAESQLRAALAGSDVARLGFYPTLSLSASLGAASNVFQQWFSNPARTLGANAALPFVEWNTVQLTIEKSDLDVKQAAIVFRSTVYSALSDVDNAMTQRLGYQQQRKNQQQNLQLGQQRLALATSQYQAGAVSFQTLLDAEDALLTIENNLADLQYSYLNATMKLWLALGGGVAKDNDRERGNHE</sequence>
<evidence type="ECO:0000256" key="2">
    <source>
        <dbReference type="ARBA" id="ARBA00007613"/>
    </source>
</evidence>
<keyword evidence="3" id="KW-1134">Transmembrane beta strand</keyword>
<evidence type="ECO:0000256" key="3">
    <source>
        <dbReference type="RuleBase" id="RU362097"/>
    </source>
</evidence>
<dbReference type="PANTHER" id="PTHR30203:SF32">
    <property type="entry name" value="CATION EFFLUX SYSTEM PROTEIN CUSC"/>
    <property type="match status" value="1"/>
</dbReference>
<comment type="similarity">
    <text evidence="2 3">Belongs to the outer membrane factor (OMF) (TC 1.B.17) family.</text>
</comment>
<keyword evidence="3" id="KW-0472">Membrane</keyword>
<keyword evidence="3" id="KW-0564">Palmitate</keyword>
<feature type="coiled-coil region" evidence="4">
    <location>
        <begin position="221"/>
        <end position="248"/>
    </location>
</feature>
<protein>
    <submittedName>
        <fullName evidence="5">Cation efflux system protein CusC</fullName>
    </submittedName>
</protein>
<evidence type="ECO:0000256" key="1">
    <source>
        <dbReference type="ARBA" id="ARBA00004459"/>
    </source>
</evidence>
<dbReference type="NCBIfam" id="TIGR01845">
    <property type="entry name" value="outer_NodT"/>
    <property type="match status" value="1"/>
</dbReference>
<reference evidence="5 6" key="1">
    <citation type="submission" date="2018-12" db="EMBL/GenBank/DDBJ databases">
        <authorList>
            <consortium name="Pathogen Informatics"/>
        </authorList>
    </citation>
    <scope>NUCLEOTIDE SEQUENCE [LARGE SCALE GENOMIC DNA]</scope>
    <source>
        <strain evidence="5 6">NCTC13193</strain>
    </source>
</reference>
<name>A0A448SFA5_SERFO</name>
<accession>A0A448SFA5</accession>
<keyword evidence="3" id="KW-0449">Lipoprotein</keyword>